<keyword evidence="5 9" id="KW-1133">Transmembrane helix</keyword>
<evidence type="ECO:0000256" key="4">
    <source>
        <dbReference type="ARBA" id="ARBA00022692"/>
    </source>
</evidence>
<feature type="transmembrane region" description="Helical" evidence="9">
    <location>
        <begin position="101"/>
        <end position="124"/>
    </location>
</feature>
<dbReference type="InterPro" id="IPR050363">
    <property type="entry name" value="MIP/Aquaporin"/>
</dbReference>
<feature type="transmembrane region" description="Helical" evidence="9">
    <location>
        <begin position="161"/>
        <end position="179"/>
    </location>
</feature>
<dbReference type="NCBIfam" id="TIGR00861">
    <property type="entry name" value="MIP"/>
    <property type="match status" value="1"/>
</dbReference>
<comment type="function">
    <text evidence="7">Aquaglyceroporin that may modulate the water content and osmolytes during anhydrobiosis.</text>
</comment>
<keyword evidence="3 8" id="KW-0813">Transport</keyword>
<dbReference type="SUPFAM" id="SSF81338">
    <property type="entry name" value="Aquaporin-like"/>
    <property type="match status" value="1"/>
</dbReference>
<reference evidence="10" key="1">
    <citation type="journal article" date="2013" name="Genetics">
        <title>The draft genome and transcriptome of Panagrellus redivivus are shaped by the harsh demands of a free-living lifestyle.</title>
        <authorList>
            <person name="Srinivasan J."/>
            <person name="Dillman A.R."/>
            <person name="Macchietto M.G."/>
            <person name="Heikkinen L."/>
            <person name="Lakso M."/>
            <person name="Fracchia K.M."/>
            <person name="Antoshechkin I."/>
            <person name="Mortazavi A."/>
            <person name="Wong G."/>
            <person name="Sternberg P.W."/>
        </authorList>
    </citation>
    <scope>NUCLEOTIDE SEQUENCE [LARGE SCALE GENOMIC DNA]</scope>
    <source>
        <strain evidence="10">MT8872</strain>
    </source>
</reference>
<evidence type="ECO:0000256" key="3">
    <source>
        <dbReference type="ARBA" id="ARBA00022448"/>
    </source>
</evidence>
<dbReference type="PANTHER" id="PTHR43829">
    <property type="entry name" value="AQUAPORIN OR AQUAGLYCEROPORIN RELATED"/>
    <property type="match status" value="1"/>
</dbReference>
<evidence type="ECO:0000256" key="1">
    <source>
        <dbReference type="ARBA" id="ARBA00004141"/>
    </source>
</evidence>
<dbReference type="AlphaFoldDB" id="A0A7E4VK95"/>
<feature type="transmembrane region" description="Helical" evidence="9">
    <location>
        <begin position="191"/>
        <end position="211"/>
    </location>
</feature>
<keyword evidence="6 9" id="KW-0472">Membrane</keyword>
<dbReference type="Gene3D" id="1.20.1080.10">
    <property type="entry name" value="Glycerol uptake facilitator protein"/>
    <property type="match status" value="1"/>
</dbReference>
<comment type="subcellular location">
    <subcellularLocation>
        <location evidence="1">Membrane</location>
        <topology evidence="1">Multi-pass membrane protein</topology>
    </subcellularLocation>
</comment>
<keyword evidence="10" id="KW-1185">Reference proteome</keyword>
<dbReference type="InterPro" id="IPR000425">
    <property type="entry name" value="MIP"/>
</dbReference>
<evidence type="ECO:0000256" key="2">
    <source>
        <dbReference type="ARBA" id="ARBA00006175"/>
    </source>
</evidence>
<dbReference type="WBParaSite" id="Pan_g22235.t1">
    <property type="protein sequence ID" value="Pan_g22235.t1"/>
    <property type="gene ID" value="Pan_g22235"/>
</dbReference>
<feature type="transmembrane region" description="Helical" evidence="9">
    <location>
        <begin position="55"/>
        <end position="74"/>
    </location>
</feature>
<name>A0A7E4VK95_PANRE</name>
<reference evidence="11" key="2">
    <citation type="submission" date="2020-10" db="UniProtKB">
        <authorList>
            <consortium name="WormBaseParasite"/>
        </authorList>
    </citation>
    <scope>IDENTIFICATION</scope>
</reference>
<evidence type="ECO:0000256" key="9">
    <source>
        <dbReference type="SAM" id="Phobius"/>
    </source>
</evidence>
<dbReference type="InterPro" id="IPR023271">
    <property type="entry name" value="Aquaporin-like"/>
</dbReference>
<accession>A0A7E4VK95</accession>
<evidence type="ECO:0000256" key="6">
    <source>
        <dbReference type="ARBA" id="ARBA00023136"/>
    </source>
</evidence>
<dbReference type="PANTHER" id="PTHR43829:SF5">
    <property type="entry name" value="AQUAPORIN-9"/>
    <property type="match status" value="1"/>
</dbReference>
<dbReference type="Pfam" id="PF00230">
    <property type="entry name" value="MIP"/>
    <property type="match status" value="1"/>
</dbReference>
<dbReference type="GO" id="GO:0015254">
    <property type="term" value="F:glycerol channel activity"/>
    <property type="evidence" value="ECO:0007669"/>
    <property type="project" value="TreeGrafter"/>
</dbReference>
<dbReference type="GO" id="GO:0016323">
    <property type="term" value="C:basolateral plasma membrane"/>
    <property type="evidence" value="ECO:0007669"/>
    <property type="project" value="TreeGrafter"/>
</dbReference>
<evidence type="ECO:0000313" key="10">
    <source>
        <dbReference type="Proteomes" id="UP000492821"/>
    </source>
</evidence>
<evidence type="ECO:0000256" key="8">
    <source>
        <dbReference type="RuleBase" id="RU000477"/>
    </source>
</evidence>
<organism evidence="10 11">
    <name type="scientific">Panagrellus redivivus</name>
    <name type="common">Microworm</name>
    <dbReference type="NCBI Taxonomy" id="6233"/>
    <lineage>
        <taxon>Eukaryota</taxon>
        <taxon>Metazoa</taxon>
        <taxon>Ecdysozoa</taxon>
        <taxon>Nematoda</taxon>
        <taxon>Chromadorea</taxon>
        <taxon>Rhabditida</taxon>
        <taxon>Tylenchina</taxon>
        <taxon>Panagrolaimomorpha</taxon>
        <taxon>Panagrolaimoidea</taxon>
        <taxon>Panagrolaimidae</taxon>
        <taxon>Panagrellus</taxon>
    </lineage>
</organism>
<protein>
    <submittedName>
        <fullName evidence="11">Aquaporin-9</fullName>
    </submittedName>
</protein>
<dbReference type="Proteomes" id="UP000492821">
    <property type="component" value="Unassembled WGS sequence"/>
</dbReference>
<dbReference type="CDD" id="cd00333">
    <property type="entry name" value="MIP"/>
    <property type="match status" value="1"/>
</dbReference>
<evidence type="ECO:0000256" key="7">
    <source>
        <dbReference type="ARBA" id="ARBA00045280"/>
    </source>
</evidence>
<dbReference type="PRINTS" id="PR00783">
    <property type="entry name" value="MINTRINSICP"/>
</dbReference>
<feature type="transmembrane region" description="Helical" evidence="9">
    <location>
        <begin position="29"/>
        <end position="48"/>
    </location>
</feature>
<feature type="transmembrane region" description="Helical" evidence="9">
    <location>
        <begin position="240"/>
        <end position="263"/>
    </location>
</feature>
<proteinExistence type="inferred from homology"/>
<evidence type="ECO:0000313" key="11">
    <source>
        <dbReference type="WBParaSite" id="Pan_g22235.t1"/>
    </source>
</evidence>
<dbReference type="GO" id="GO:0015250">
    <property type="term" value="F:water channel activity"/>
    <property type="evidence" value="ECO:0007669"/>
    <property type="project" value="TreeGrafter"/>
</dbReference>
<comment type="similarity">
    <text evidence="2 8">Belongs to the MIP/aquaporin (TC 1.A.8) family.</text>
</comment>
<keyword evidence="4 8" id="KW-0812">Transmembrane</keyword>
<evidence type="ECO:0000256" key="5">
    <source>
        <dbReference type="ARBA" id="ARBA00022989"/>
    </source>
</evidence>
<sequence>MSKVKDVLENLREKIQIHNPRIVNLLSEFYATALLLFFGIGVVCQFVLSHEKLNTWINVNVGWGFALGLCVLLTSKTSGGHMNPAVSLLMVTLKRLSWTDFFLYCIVQTLGAFVGSALAYVVYLDKIAEYSHGLKLVSGANATAGLFTSFPGAHLSNCGAFIDQVAGTAVLTTCVAGIIDKRNGVPGWVHPILFGVTLITIGNSFGMNLGYPINPARDLGPRIFAYLIGYGGEVFSFHNYYFWIPVIAPLIGGLIGAWTYILLVGSHIPDPDKHVVAEKDEELQALG</sequence>